<evidence type="ECO:0000313" key="3">
    <source>
        <dbReference type="Proteomes" id="UP000054564"/>
    </source>
</evidence>
<dbReference type="AlphaFoldDB" id="A0A0L0VGY0"/>
<proteinExistence type="predicted"/>
<evidence type="ECO:0000313" key="2">
    <source>
        <dbReference type="EMBL" id="KNE98503.1"/>
    </source>
</evidence>
<reference evidence="3" key="1">
    <citation type="submission" date="2014-03" db="EMBL/GenBank/DDBJ databases">
        <title>The Genome Sequence of Puccinia striiformis f. sp. tritici PST-78.</title>
        <authorList>
            <consortium name="The Broad Institute Genome Sequencing Platform"/>
            <person name="Cuomo C."/>
            <person name="Hulbert S."/>
            <person name="Chen X."/>
            <person name="Walker B."/>
            <person name="Young S.K."/>
            <person name="Zeng Q."/>
            <person name="Gargeya S."/>
            <person name="Fitzgerald M."/>
            <person name="Haas B."/>
            <person name="Abouelleil A."/>
            <person name="Alvarado L."/>
            <person name="Arachchi H.M."/>
            <person name="Berlin A.M."/>
            <person name="Chapman S.B."/>
            <person name="Goldberg J."/>
            <person name="Griggs A."/>
            <person name="Gujja S."/>
            <person name="Hansen M."/>
            <person name="Howarth C."/>
            <person name="Imamovic A."/>
            <person name="Larimer J."/>
            <person name="McCowan C."/>
            <person name="Montmayeur A."/>
            <person name="Murphy C."/>
            <person name="Neiman D."/>
            <person name="Pearson M."/>
            <person name="Priest M."/>
            <person name="Roberts A."/>
            <person name="Saif S."/>
            <person name="Shea T."/>
            <person name="Sisk P."/>
            <person name="Sykes S."/>
            <person name="Wortman J."/>
            <person name="Nusbaum C."/>
            <person name="Birren B."/>
        </authorList>
    </citation>
    <scope>NUCLEOTIDE SEQUENCE [LARGE SCALE GENOMIC DNA]</scope>
    <source>
        <strain evidence="3">race PST-78</strain>
    </source>
</reference>
<feature type="compositionally biased region" description="Polar residues" evidence="1">
    <location>
        <begin position="1"/>
        <end position="13"/>
    </location>
</feature>
<protein>
    <submittedName>
        <fullName evidence="2">Uncharacterized protein</fullName>
    </submittedName>
</protein>
<feature type="region of interest" description="Disordered" evidence="1">
    <location>
        <begin position="1"/>
        <end position="88"/>
    </location>
</feature>
<comment type="caution">
    <text evidence="2">The sequence shown here is derived from an EMBL/GenBank/DDBJ whole genome shotgun (WGS) entry which is preliminary data.</text>
</comment>
<gene>
    <name evidence="2" type="ORF">PSTG_08242</name>
</gene>
<accession>A0A0L0VGY0</accession>
<dbReference type="STRING" id="1165861.A0A0L0VGY0"/>
<name>A0A0L0VGY0_9BASI</name>
<keyword evidence="3" id="KW-1185">Reference proteome</keyword>
<dbReference type="EMBL" id="AJIL01000056">
    <property type="protein sequence ID" value="KNE98503.1"/>
    <property type="molecule type" value="Genomic_DNA"/>
</dbReference>
<evidence type="ECO:0000256" key="1">
    <source>
        <dbReference type="SAM" id="MobiDB-lite"/>
    </source>
</evidence>
<organism evidence="2 3">
    <name type="scientific">Puccinia striiformis f. sp. tritici PST-78</name>
    <dbReference type="NCBI Taxonomy" id="1165861"/>
    <lineage>
        <taxon>Eukaryota</taxon>
        <taxon>Fungi</taxon>
        <taxon>Dikarya</taxon>
        <taxon>Basidiomycota</taxon>
        <taxon>Pucciniomycotina</taxon>
        <taxon>Pucciniomycetes</taxon>
        <taxon>Pucciniales</taxon>
        <taxon>Pucciniaceae</taxon>
        <taxon>Puccinia</taxon>
    </lineage>
</organism>
<dbReference type="Proteomes" id="UP000054564">
    <property type="component" value="Unassembled WGS sequence"/>
</dbReference>
<sequence length="88" mass="9818">MLTLGSDVSSSIRDLTKSRLDIFEENMTEEEKQNRRNWRQPGQANPESKGLKRESMNSGPQIGPLAEAMPPQPPPTQPNPALIHQQLA</sequence>